<evidence type="ECO:0000256" key="4">
    <source>
        <dbReference type="ARBA" id="ARBA00022771"/>
    </source>
</evidence>
<feature type="compositionally biased region" description="Polar residues" evidence="8">
    <location>
        <begin position="119"/>
        <end position="143"/>
    </location>
</feature>
<dbReference type="SMART" id="SM00355">
    <property type="entry name" value="ZnF_C2H2"/>
    <property type="match status" value="3"/>
</dbReference>
<feature type="region of interest" description="Disordered" evidence="8">
    <location>
        <begin position="81"/>
        <end position="143"/>
    </location>
</feature>
<dbReference type="GO" id="GO:0005634">
    <property type="term" value="C:nucleus"/>
    <property type="evidence" value="ECO:0007669"/>
    <property type="project" value="UniProtKB-SubCell"/>
</dbReference>
<dbReference type="GO" id="GO:0000978">
    <property type="term" value="F:RNA polymerase II cis-regulatory region sequence-specific DNA binding"/>
    <property type="evidence" value="ECO:0007669"/>
    <property type="project" value="TreeGrafter"/>
</dbReference>
<evidence type="ECO:0000256" key="5">
    <source>
        <dbReference type="ARBA" id="ARBA00022833"/>
    </source>
</evidence>
<keyword evidence="3" id="KW-0677">Repeat</keyword>
<feature type="region of interest" description="Disordered" evidence="8">
    <location>
        <begin position="223"/>
        <end position="249"/>
    </location>
</feature>
<dbReference type="PANTHER" id="PTHR24388">
    <property type="entry name" value="ZINC FINGER PROTEIN"/>
    <property type="match status" value="1"/>
</dbReference>
<dbReference type="STRING" id="576137.A0A1L7X1R6"/>
<keyword evidence="5" id="KW-0862">Zinc</keyword>
<evidence type="ECO:0000256" key="8">
    <source>
        <dbReference type="SAM" id="MobiDB-lite"/>
    </source>
</evidence>
<dbReference type="Proteomes" id="UP000184330">
    <property type="component" value="Unassembled WGS sequence"/>
</dbReference>
<evidence type="ECO:0000256" key="7">
    <source>
        <dbReference type="PROSITE-ProRule" id="PRU00042"/>
    </source>
</evidence>
<keyword evidence="9" id="KW-0732">Signal</keyword>
<keyword evidence="4 7" id="KW-0863">Zinc-finger</keyword>
<comment type="subcellular location">
    <subcellularLocation>
        <location evidence="1">Nucleus</location>
    </subcellularLocation>
</comment>
<feature type="region of interest" description="Disordered" evidence="8">
    <location>
        <begin position="261"/>
        <end position="305"/>
    </location>
</feature>
<feature type="chain" id="PRO_5013245060" description="C2H2-type domain-containing protein" evidence="9">
    <location>
        <begin position="23"/>
        <end position="724"/>
    </location>
</feature>
<feature type="compositionally biased region" description="Polar residues" evidence="8">
    <location>
        <begin position="591"/>
        <end position="601"/>
    </location>
</feature>
<feature type="signal peptide" evidence="9">
    <location>
        <begin position="1"/>
        <end position="22"/>
    </location>
</feature>
<protein>
    <recommendedName>
        <fullName evidence="10">C2H2-type domain-containing protein</fullName>
    </recommendedName>
</protein>
<proteinExistence type="predicted"/>
<evidence type="ECO:0000256" key="2">
    <source>
        <dbReference type="ARBA" id="ARBA00022723"/>
    </source>
</evidence>
<organism evidence="11 12">
    <name type="scientific">Phialocephala subalpina</name>
    <dbReference type="NCBI Taxonomy" id="576137"/>
    <lineage>
        <taxon>Eukaryota</taxon>
        <taxon>Fungi</taxon>
        <taxon>Dikarya</taxon>
        <taxon>Ascomycota</taxon>
        <taxon>Pezizomycotina</taxon>
        <taxon>Leotiomycetes</taxon>
        <taxon>Helotiales</taxon>
        <taxon>Mollisiaceae</taxon>
        <taxon>Phialocephala</taxon>
        <taxon>Phialocephala fortinii species complex</taxon>
    </lineage>
</organism>
<evidence type="ECO:0000256" key="9">
    <source>
        <dbReference type="SAM" id="SignalP"/>
    </source>
</evidence>
<feature type="compositionally biased region" description="Basic and acidic residues" evidence="8">
    <location>
        <begin position="223"/>
        <end position="237"/>
    </location>
</feature>
<evidence type="ECO:0000313" key="11">
    <source>
        <dbReference type="EMBL" id="CZR58968.1"/>
    </source>
</evidence>
<dbReference type="GO" id="GO:0008270">
    <property type="term" value="F:zinc ion binding"/>
    <property type="evidence" value="ECO:0007669"/>
    <property type="project" value="UniProtKB-KW"/>
</dbReference>
<dbReference type="SUPFAM" id="SSF57667">
    <property type="entry name" value="beta-beta-alpha zinc fingers"/>
    <property type="match status" value="1"/>
</dbReference>
<name>A0A1L7X1R6_9HELO</name>
<gene>
    <name evidence="11" type="ORF">PAC_08860</name>
</gene>
<evidence type="ECO:0000256" key="1">
    <source>
        <dbReference type="ARBA" id="ARBA00004123"/>
    </source>
</evidence>
<sequence>MHLIGISRLALIWLIKCDGVRSLSSNSTLGPLGGESLQPPPNVFRYSSQRDTPRHTLVAATSAWEAFYDLTFSPNLDPVPESLTASEFSTTNSEPESYSNDQTGPDAAENLHPKPPSNTAPATGSDATTDSETENTSSIQHTPDTSILDHVDFDQWLNLDIYDDDNVPSMSMLWDFPDYGPQDKRGNEDEFVAWPQNANTSSWNSSNHAALVLHRVDLGPDVALSDHHNTDSDDDRPGASPAEVGTLRKHSWSETFDLHTQSDDTLQEIPPPWTPHLVTSNKRPRSHERTFDNVPPLDDNPGPFSSLGVGAAALLDILSEEKKRRKRRKTSCDTGDRYDMAHETERRWVLPASQTLFSSDSDDSYDIVLQPETRPISQDQLVAEVKGIYAGLVMVEAKCIEVDHKQATLAQADLRAQSKLNNEQWQALIALHETLLHGHHDFFLASQHPSASPALRRLAEKYAMPDQMWFHGIDSFLELLRYRLPSSSDHMLAFIYLAYTMMALQHETVPAFEDIWARCFEDLGRYKMSLEGADNRDREIWTQIARSWYESAANMTGPDQGKKHQRQQLFKNPCDLEPGNCDSGPPEASLDTLSQSDMQPQDTPPSDSTNPDTPNHVCTTCNASFPRLCEFRKHVKYHTKPLACPDANCTRSFARQRDLTRHQKAAHKGTHEPEQWFCPHEACKVNGVVFGRRDNLLRHLRNLHSTDEIGQIVSEAELLQQGNE</sequence>
<evidence type="ECO:0000259" key="10">
    <source>
        <dbReference type="PROSITE" id="PS50157"/>
    </source>
</evidence>
<feature type="domain" description="C2H2-type" evidence="10">
    <location>
        <begin position="642"/>
        <end position="672"/>
    </location>
</feature>
<dbReference type="Gene3D" id="3.30.160.60">
    <property type="entry name" value="Classic Zinc Finger"/>
    <property type="match status" value="1"/>
</dbReference>
<dbReference type="PROSITE" id="PS50157">
    <property type="entry name" value="ZINC_FINGER_C2H2_2"/>
    <property type="match status" value="2"/>
</dbReference>
<evidence type="ECO:0000256" key="3">
    <source>
        <dbReference type="ARBA" id="ARBA00022737"/>
    </source>
</evidence>
<dbReference type="InterPro" id="IPR011990">
    <property type="entry name" value="TPR-like_helical_dom_sf"/>
</dbReference>
<feature type="region of interest" description="Disordered" evidence="8">
    <location>
        <begin position="574"/>
        <end position="613"/>
    </location>
</feature>
<dbReference type="OrthoDB" id="5305647at2759"/>
<feature type="compositionally biased region" description="Low complexity" evidence="8">
    <location>
        <begin position="604"/>
        <end position="613"/>
    </location>
</feature>
<dbReference type="EMBL" id="FJOG01000013">
    <property type="protein sequence ID" value="CZR58968.1"/>
    <property type="molecule type" value="Genomic_DNA"/>
</dbReference>
<feature type="domain" description="C2H2-type" evidence="10">
    <location>
        <begin position="616"/>
        <end position="643"/>
    </location>
</feature>
<feature type="compositionally biased region" description="Polar residues" evidence="8">
    <location>
        <begin position="83"/>
        <end position="103"/>
    </location>
</feature>
<dbReference type="InterPro" id="IPR013087">
    <property type="entry name" value="Znf_C2H2_type"/>
</dbReference>
<evidence type="ECO:0000256" key="6">
    <source>
        <dbReference type="ARBA" id="ARBA00023242"/>
    </source>
</evidence>
<dbReference type="PANTHER" id="PTHR24388:SF54">
    <property type="entry name" value="PROTEIN ESCARGOT"/>
    <property type="match status" value="1"/>
</dbReference>
<reference evidence="11 12" key="1">
    <citation type="submission" date="2016-03" db="EMBL/GenBank/DDBJ databases">
        <authorList>
            <person name="Ploux O."/>
        </authorList>
    </citation>
    <scope>NUCLEOTIDE SEQUENCE [LARGE SCALE GENOMIC DNA]</scope>
    <source>
        <strain evidence="11 12">UAMH 11012</strain>
    </source>
</reference>
<dbReference type="SUPFAM" id="SSF48452">
    <property type="entry name" value="TPR-like"/>
    <property type="match status" value="1"/>
</dbReference>
<dbReference type="InterPro" id="IPR050527">
    <property type="entry name" value="Snail/Krueppel_Znf"/>
</dbReference>
<evidence type="ECO:0000313" key="12">
    <source>
        <dbReference type="Proteomes" id="UP000184330"/>
    </source>
</evidence>
<dbReference type="PROSITE" id="PS00028">
    <property type="entry name" value="ZINC_FINGER_C2H2_1"/>
    <property type="match status" value="2"/>
</dbReference>
<keyword evidence="6" id="KW-0539">Nucleus</keyword>
<dbReference type="Pfam" id="PF00096">
    <property type="entry name" value="zf-C2H2"/>
    <property type="match status" value="1"/>
</dbReference>
<accession>A0A1L7X1R6</accession>
<dbReference type="GO" id="GO:0000981">
    <property type="term" value="F:DNA-binding transcription factor activity, RNA polymerase II-specific"/>
    <property type="evidence" value="ECO:0007669"/>
    <property type="project" value="TreeGrafter"/>
</dbReference>
<dbReference type="AlphaFoldDB" id="A0A1L7X1R6"/>
<keyword evidence="12" id="KW-1185">Reference proteome</keyword>
<keyword evidence="2" id="KW-0479">Metal-binding</keyword>
<dbReference type="InterPro" id="IPR036236">
    <property type="entry name" value="Znf_C2H2_sf"/>
</dbReference>